<accession>A0A1M5ST66</accession>
<proteinExistence type="predicted"/>
<dbReference type="Proteomes" id="UP000184389">
    <property type="component" value="Unassembled WGS sequence"/>
</dbReference>
<organism evidence="1 2">
    <name type="scientific">Sporanaerobacter acetigenes DSM 13106</name>
    <dbReference type="NCBI Taxonomy" id="1123281"/>
    <lineage>
        <taxon>Bacteria</taxon>
        <taxon>Bacillati</taxon>
        <taxon>Bacillota</taxon>
        <taxon>Tissierellia</taxon>
        <taxon>Tissierellales</taxon>
        <taxon>Sporanaerobacteraceae</taxon>
        <taxon>Sporanaerobacter</taxon>
    </lineage>
</organism>
<protein>
    <submittedName>
        <fullName evidence="1">Uncharacterized protein</fullName>
    </submittedName>
</protein>
<dbReference type="OrthoDB" id="2112831at2"/>
<evidence type="ECO:0000313" key="1">
    <source>
        <dbReference type="EMBL" id="SHH41744.1"/>
    </source>
</evidence>
<name>A0A1M5ST66_9FIRM</name>
<sequence>MIIDRQLPRVIIDQRQCFSEAGLKGIADFSAESVQYAYQKAAEGIDQIVYEGNRMAMIENDMPDAIPEIAFEKGLEYKDWTIDTIPKSRPKIEIEGHLNIDWEAGKINSYKENYQNYKVSPTTGKTVDTQK</sequence>
<dbReference type="InterPro" id="IPR045527">
    <property type="entry name" value="DUF6470"/>
</dbReference>
<gene>
    <name evidence="1" type="ORF">SAMN02745180_00273</name>
</gene>
<evidence type="ECO:0000313" key="2">
    <source>
        <dbReference type="Proteomes" id="UP000184389"/>
    </source>
</evidence>
<dbReference type="Pfam" id="PF20074">
    <property type="entry name" value="DUF6470"/>
    <property type="match status" value="1"/>
</dbReference>
<reference evidence="1 2" key="1">
    <citation type="submission" date="2016-11" db="EMBL/GenBank/DDBJ databases">
        <authorList>
            <person name="Jaros S."/>
            <person name="Januszkiewicz K."/>
            <person name="Wedrychowicz H."/>
        </authorList>
    </citation>
    <scope>NUCLEOTIDE SEQUENCE [LARGE SCALE GENOMIC DNA]</scope>
    <source>
        <strain evidence="1 2">DSM 13106</strain>
    </source>
</reference>
<dbReference type="EMBL" id="FQXR01000002">
    <property type="protein sequence ID" value="SHH41744.1"/>
    <property type="molecule type" value="Genomic_DNA"/>
</dbReference>
<keyword evidence="2" id="KW-1185">Reference proteome</keyword>
<dbReference type="AlphaFoldDB" id="A0A1M5ST66"/>
<dbReference type="RefSeq" id="WP_072742729.1">
    <property type="nucleotide sequence ID" value="NZ_FQXR01000002.1"/>
</dbReference>
<dbReference type="STRING" id="1123281.SAMN02745180_00273"/>